<dbReference type="AlphaFoldDB" id="A0A368Q1E6"/>
<evidence type="ECO:0000313" key="1">
    <source>
        <dbReference type="EMBL" id="RCV11663.1"/>
    </source>
</evidence>
<sequence>MRHLTLCRRRRLPRGARASRPRLGTWPYLGVERGTRRCICVGLRLIQLDDHKLGVQTQ</sequence>
<reference evidence="1" key="1">
    <citation type="journal article" date="2012" name="Nat. Biotechnol.">
        <title>Reference genome sequence of the model plant Setaria.</title>
        <authorList>
            <person name="Bennetzen J.L."/>
            <person name="Schmutz J."/>
            <person name="Wang H."/>
            <person name="Percifield R."/>
            <person name="Hawkins J."/>
            <person name="Pontaroli A.C."/>
            <person name="Estep M."/>
            <person name="Feng L."/>
            <person name="Vaughn J.N."/>
            <person name="Grimwood J."/>
            <person name="Jenkins J."/>
            <person name="Barry K."/>
            <person name="Lindquist E."/>
            <person name="Hellsten U."/>
            <person name="Deshpande S."/>
            <person name="Wang X."/>
            <person name="Wu X."/>
            <person name="Mitros T."/>
            <person name="Triplett J."/>
            <person name="Yang X."/>
            <person name="Ye C.Y."/>
            <person name="Mauro-Herrera M."/>
            <person name="Wang L."/>
            <person name="Li P."/>
            <person name="Sharma M."/>
            <person name="Sharma R."/>
            <person name="Ronald P.C."/>
            <person name="Panaud O."/>
            <person name="Kellogg E.A."/>
            <person name="Brutnell T.P."/>
            <person name="Doust A.N."/>
            <person name="Tuskan G.A."/>
            <person name="Rokhsar D."/>
            <person name="Devos K.M."/>
        </authorList>
    </citation>
    <scope>NUCLEOTIDE SEQUENCE [LARGE SCALE GENOMIC DNA]</scope>
    <source>
        <strain evidence="1">Yugu1</strain>
    </source>
</reference>
<gene>
    <name evidence="1" type="ORF">SETIT_2G204800v2</name>
</gene>
<accession>A0A368Q1E6</accession>
<proteinExistence type="predicted"/>
<reference evidence="1" key="2">
    <citation type="submission" date="2015-07" db="EMBL/GenBank/DDBJ databases">
        <authorList>
            <person name="Noorani M."/>
        </authorList>
    </citation>
    <scope>NUCLEOTIDE SEQUENCE</scope>
    <source>
        <strain evidence="1">Yugu1</strain>
    </source>
</reference>
<protein>
    <submittedName>
        <fullName evidence="1">Uncharacterized protein</fullName>
    </submittedName>
</protein>
<organism evidence="1">
    <name type="scientific">Setaria italica</name>
    <name type="common">Foxtail millet</name>
    <name type="synonym">Panicum italicum</name>
    <dbReference type="NCBI Taxonomy" id="4555"/>
    <lineage>
        <taxon>Eukaryota</taxon>
        <taxon>Viridiplantae</taxon>
        <taxon>Streptophyta</taxon>
        <taxon>Embryophyta</taxon>
        <taxon>Tracheophyta</taxon>
        <taxon>Spermatophyta</taxon>
        <taxon>Magnoliopsida</taxon>
        <taxon>Liliopsida</taxon>
        <taxon>Poales</taxon>
        <taxon>Poaceae</taxon>
        <taxon>PACMAD clade</taxon>
        <taxon>Panicoideae</taxon>
        <taxon>Panicodae</taxon>
        <taxon>Paniceae</taxon>
        <taxon>Cenchrinae</taxon>
        <taxon>Setaria</taxon>
    </lineage>
</organism>
<dbReference type="EMBL" id="CM003529">
    <property type="protein sequence ID" value="RCV11663.1"/>
    <property type="molecule type" value="Genomic_DNA"/>
</dbReference>
<name>A0A368Q1E6_SETIT</name>